<reference evidence="1 2" key="1">
    <citation type="journal article" date="2014" name="Nature">
        <title>An environmental bacterial taxon with a large and distinct metabolic repertoire.</title>
        <authorList>
            <person name="Wilson M.C."/>
            <person name="Mori T."/>
            <person name="Ruckert C."/>
            <person name="Uria A.R."/>
            <person name="Helf M.J."/>
            <person name="Takada K."/>
            <person name="Gernert C."/>
            <person name="Steffens U.A."/>
            <person name="Heycke N."/>
            <person name="Schmitt S."/>
            <person name="Rinke C."/>
            <person name="Helfrich E.J."/>
            <person name="Brachmann A.O."/>
            <person name="Gurgui C."/>
            <person name="Wakimoto T."/>
            <person name="Kracht M."/>
            <person name="Crusemann M."/>
            <person name="Hentschel U."/>
            <person name="Abe I."/>
            <person name="Matsunaga S."/>
            <person name="Kalinowski J."/>
            <person name="Takeyama H."/>
            <person name="Piel J."/>
        </authorList>
    </citation>
    <scope>NUCLEOTIDE SEQUENCE [LARGE SCALE GENOMIC DNA]</scope>
    <source>
        <strain evidence="2">TSY2</strain>
    </source>
</reference>
<evidence type="ECO:0008006" key="3">
    <source>
        <dbReference type="Google" id="ProtNLM"/>
    </source>
</evidence>
<dbReference type="PANTHER" id="PTHR40267">
    <property type="entry name" value="BLR3294 PROTEIN"/>
    <property type="match status" value="1"/>
</dbReference>
<dbReference type="PANTHER" id="PTHR40267:SF1">
    <property type="entry name" value="BLR3294 PROTEIN"/>
    <property type="match status" value="1"/>
</dbReference>
<name>W4M9Q9_9BACT</name>
<sequence>IRWNLGFFTSRMLLSGGGLEGIEAMEGNAARAMEELASVPVDVIAYCCTVSGALRGVEGDRAFCQDMAQRWGMPVTSTMLAAAEAMQHLGMRQVVVTSPYPDSHHEAERVYLKQTGIEAISMQGMGFEQGWQFARVKPEAILEFSLDAWDDSADGLFISCMNFDAMPVVQRLENRIGKPVVTSHSATLWRALALADIREPIHGYGRLLAQPREV</sequence>
<dbReference type="AlphaFoldDB" id="W4M9Q9"/>
<feature type="non-terminal residue" evidence="1">
    <location>
        <position position="1"/>
    </location>
</feature>
<dbReference type="EMBL" id="AZHX01000526">
    <property type="protein sequence ID" value="ETX07119.1"/>
    <property type="molecule type" value="Genomic_DNA"/>
</dbReference>
<dbReference type="InterPro" id="IPR053714">
    <property type="entry name" value="Iso_Racemase_Enz_sf"/>
</dbReference>
<comment type="caution">
    <text evidence="1">The sequence shown here is derived from an EMBL/GenBank/DDBJ whole genome shotgun (WGS) entry which is preliminary data.</text>
</comment>
<accession>W4M9Q9</accession>
<gene>
    <name evidence="1" type="ORF">ETSY2_13060</name>
</gene>
<evidence type="ECO:0000313" key="1">
    <source>
        <dbReference type="EMBL" id="ETX07119.1"/>
    </source>
</evidence>
<dbReference type="Pfam" id="PF17645">
    <property type="entry name" value="Amdase"/>
    <property type="match status" value="1"/>
</dbReference>
<organism evidence="1 2">
    <name type="scientific">Candidatus Entotheonella gemina</name>
    <dbReference type="NCBI Taxonomy" id="1429439"/>
    <lineage>
        <taxon>Bacteria</taxon>
        <taxon>Pseudomonadati</taxon>
        <taxon>Nitrospinota/Tectimicrobiota group</taxon>
        <taxon>Candidatus Tectimicrobiota</taxon>
        <taxon>Candidatus Entotheonellia</taxon>
        <taxon>Candidatus Entotheonellales</taxon>
        <taxon>Candidatus Entotheonellaceae</taxon>
        <taxon>Candidatus Entotheonella</taxon>
    </lineage>
</organism>
<dbReference type="HOGENOM" id="CLU_1285656_0_0_7"/>
<protein>
    <recommendedName>
        <fullName evidence="3">Arylmalonate decarboxylase</fullName>
    </recommendedName>
</protein>
<dbReference type="PIRSF" id="PIRSF015736">
    <property type="entry name" value="MI"/>
    <property type="match status" value="1"/>
</dbReference>
<dbReference type="InterPro" id="IPR026286">
    <property type="entry name" value="MaiA/AMDase"/>
</dbReference>
<evidence type="ECO:0000313" key="2">
    <source>
        <dbReference type="Proteomes" id="UP000019140"/>
    </source>
</evidence>
<keyword evidence="2" id="KW-1185">Reference proteome</keyword>
<dbReference type="Proteomes" id="UP000019140">
    <property type="component" value="Unassembled WGS sequence"/>
</dbReference>
<proteinExistence type="predicted"/>
<dbReference type="Gene3D" id="3.40.50.12500">
    <property type="match status" value="1"/>
</dbReference>